<evidence type="ECO:0000256" key="2">
    <source>
        <dbReference type="SAM" id="MobiDB-lite"/>
    </source>
</evidence>
<dbReference type="STRING" id="2018661.A0A2A2JE22"/>
<organism evidence="4 5">
    <name type="scientific">Diploscapter pachys</name>
    <dbReference type="NCBI Taxonomy" id="2018661"/>
    <lineage>
        <taxon>Eukaryota</taxon>
        <taxon>Metazoa</taxon>
        <taxon>Ecdysozoa</taxon>
        <taxon>Nematoda</taxon>
        <taxon>Chromadorea</taxon>
        <taxon>Rhabditida</taxon>
        <taxon>Rhabditina</taxon>
        <taxon>Rhabditomorpha</taxon>
        <taxon>Rhabditoidea</taxon>
        <taxon>Rhabditidae</taxon>
        <taxon>Diploscapter</taxon>
    </lineage>
</organism>
<dbReference type="OrthoDB" id="2333384at2759"/>
<dbReference type="InterPro" id="IPR011021">
    <property type="entry name" value="Arrestin-like_N"/>
</dbReference>
<dbReference type="InterPro" id="IPR014752">
    <property type="entry name" value="Arrestin-like_C"/>
</dbReference>
<dbReference type="InterPro" id="IPR050357">
    <property type="entry name" value="Arrestin_domain-protein"/>
</dbReference>
<evidence type="ECO:0000256" key="1">
    <source>
        <dbReference type="ARBA" id="ARBA00005298"/>
    </source>
</evidence>
<protein>
    <recommendedName>
        <fullName evidence="3">Arrestin C-terminal-like domain-containing protein</fullName>
    </recommendedName>
</protein>
<dbReference type="GO" id="GO:0015031">
    <property type="term" value="P:protein transport"/>
    <property type="evidence" value="ECO:0007669"/>
    <property type="project" value="TreeGrafter"/>
</dbReference>
<dbReference type="InterPro" id="IPR011022">
    <property type="entry name" value="Arrestin_C-like"/>
</dbReference>
<reference evidence="4 5" key="1">
    <citation type="journal article" date="2017" name="Curr. Biol.">
        <title>Genome architecture and evolution of a unichromosomal asexual nematode.</title>
        <authorList>
            <person name="Fradin H."/>
            <person name="Zegar C."/>
            <person name="Gutwein M."/>
            <person name="Lucas J."/>
            <person name="Kovtun M."/>
            <person name="Corcoran D."/>
            <person name="Baugh L.R."/>
            <person name="Kiontke K."/>
            <person name="Gunsalus K."/>
            <person name="Fitch D.H."/>
            <person name="Piano F."/>
        </authorList>
    </citation>
    <scope>NUCLEOTIDE SEQUENCE [LARGE SCALE GENOMIC DNA]</scope>
    <source>
        <strain evidence="4">PF1309</strain>
    </source>
</reference>
<evidence type="ECO:0000259" key="3">
    <source>
        <dbReference type="SMART" id="SM01017"/>
    </source>
</evidence>
<dbReference type="AlphaFoldDB" id="A0A2A2JE22"/>
<dbReference type="SMART" id="SM01017">
    <property type="entry name" value="Arrestin_C"/>
    <property type="match status" value="1"/>
</dbReference>
<dbReference type="SUPFAM" id="SSF81296">
    <property type="entry name" value="E set domains"/>
    <property type="match status" value="2"/>
</dbReference>
<comment type="caution">
    <text evidence="4">The sequence shown here is derived from an EMBL/GenBank/DDBJ whole genome shotgun (WGS) entry which is preliminary data.</text>
</comment>
<keyword evidence="5" id="KW-1185">Reference proteome</keyword>
<dbReference type="Gene3D" id="2.60.40.640">
    <property type="match status" value="2"/>
</dbReference>
<evidence type="ECO:0000313" key="4">
    <source>
        <dbReference type="EMBL" id="PAV59839.1"/>
    </source>
</evidence>
<dbReference type="PANTHER" id="PTHR11188:SF175">
    <property type="entry name" value="ARRESTIN C-TERMINAL-LIKE DOMAIN-CONTAINING PROTEIN"/>
    <property type="match status" value="1"/>
</dbReference>
<dbReference type="Proteomes" id="UP000218231">
    <property type="component" value="Unassembled WGS sequence"/>
</dbReference>
<dbReference type="GO" id="GO:0005737">
    <property type="term" value="C:cytoplasm"/>
    <property type="evidence" value="ECO:0007669"/>
    <property type="project" value="TreeGrafter"/>
</dbReference>
<accession>A0A2A2JE22</accession>
<dbReference type="Pfam" id="PF00339">
    <property type="entry name" value="Arrestin_N"/>
    <property type="match status" value="1"/>
</dbReference>
<feature type="compositionally biased region" description="Pro residues" evidence="2">
    <location>
        <begin position="298"/>
        <end position="320"/>
    </location>
</feature>
<proteinExistence type="inferred from homology"/>
<name>A0A2A2JE22_9BILA</name>
<dbReference type="InterPro" id="IPR014756">
    <property type="entry name" value="Ig_E-set"/>
</dbReference>
<dbReference type="Pfam" id="PF02752">
    <property type="entry name" value="Arrestin_C"/>
    <property type="match status" value="1"/>
</dbReference>
<evidence type="ECO:0000313" key="5">
    <source>
        <dbReference type="Proteomes" id="UP000218231"/>
    </source>
</evidence>
<feature type="region of interest" description="Disordered" evidence="2">
    <location>
        <begin position="282"/>
        <end position="338"/>
    </location>
</feature>
<feature type="domain" description="Arrestin C-terminal-like" evidence="3">
    <location>
        <begin position="124"/>
        <end position="271"/>
    </location>
</feature>
<sequence length="372" mass="40817">MLSIEFTNSPLGVYYPGSVLEGVVKLELKEPLKIRDIKLCIDGHAKNHWDRTESRTVSDGEGYVITGISNIEFMLKLNEHGGSTNELNDSSQAIAPSFDLNTIPRCAIPMKQEVCKKTGFALRRRGNITLETRLQKSGFVPGEIIYAECFVNNESSKKVFRASAELVQCAEFIAYEGGCGSATFHSHKYVGTHEQKSSTSTISCLNQSINIPPKSKGSFVIKLPVRATVSSFNCCPITKVDYYLKVKVESETSVSNTIKTRFPIIIGTTPVRSRALTLAPLVMPSKGDDSSSSAINPTAPPEYPQPTPQPTNLPDLPPPSYEQAVYGNTRPKSDELDGFLPRYPVYPNLDSYLGTDNAVKEEDLPSVSTIKL</sequence>
<dbReference type="EMBL" id="LIAE01010497">
    <property type="protein sequence ID" value="PAV59839.1"/>
    <property type="molecule type" value="Genomic_DNA"/>
</dbReference>
<dbReference type="PANTHER" id="PTHR11188">
    <property type="entry name" value="ARRESTIN DOMAIN CONTAINING PROTEIN"/>
    <property type="match status" value="1"/>
</dbReference>
<comment type="similarity">
    <text evidence="1">Belongs to the arrestin family.</text>
</comment>
<gene>
    <name evidence="4" type="ORF">WR25_09962</name>
</gene>